<dbReference type="GO" id="GO:0006631">
    <property type="term" value="P:fatty acid metabolic process"/>
    <property type="evidence" value="ECO:0007669"/>
    <property type="project" value="TreeGrafter"/>
</dbReference>
<dbReference type="EMBL" id="CP063767">
    <property type="protein sequence ID" value="QOY60120.1"/>
    <property type="molecule type" value="Genomic_DNA"/>
</dbReference>
<name>A0A7S7RTZ5_9ACTN</name>
<evidence type="ECO:0000259" key="4">
    <source>
        <dbReference type="Pfam" id="PF00501"/>
    </source>
</evidence>
<proteinExistence type="inferred from homology"/>
<feature type="domain" description="AMP-dependent synthetase/ligase" evidence="4">
    <location>
        <begin position="41"/>
        <end position="394"/>
    </location>
</feature>
<evidence type="ECO:0000313" key="7">
    <source>
        <dbReference type="Proteomes" id="UP000593735"/>
    </source>
</evidence>
<keyword evidence="7" id="KW-1185">Reference proteome</keyword>
<accession>A0A7S7RTZ5</accession>
<dbReference type="RefSeq" id="WP_194370241.1">
    <property type="nucleotide sequence ID" value="NZ_CP063767.1"/>
</dbReference>
<keyword evidence="3" id="KW-0812">Transmembrane</keyword>
<evidence type="ECO:0000256" key="2">
    <source>
        <dbReference type="ARBA" id="ARBA00022598"/>
    </source>
</evidence>
<dbReference type="PANTHER" id="PTHR43201">
    <property type="entry name" value="ACYL-COA SYNTHETASE"/>
    <property type="match status" value="1"/>
</dbReference>
<gene>
    <name evidence="6" type="ORF">INP52_06790</name>
</gene>
<keyword evidence="3" id="KW-1133">Transmembrane helix</keyword>
<dbReference type="InterPro" id="IPR025110">
    <property type="entry name" value="AMP-bd_C"/>
</dbReference>
<keyword evidence="3" id="KW-0472">Membrane</keyword>
<keyword evidence="2 6" id="KW-0436">Ligase</keyword>
<feature type="domain" description="AMP-binding enzyme C-terminal" evidence="5">
    <location>
        <begin position="442"/>
        <end position="517"/>
    </location>
</feature>
<protein>
    <submittedName>
        <fullName evidence="6">Acyl--CoA ligase</fullName>
    </submittedName>
</protein>
<evidence type="ECO:0000256" key="3">
    <source>
        <dbReference type="SAM" id="Phobius"/>
    </source>
</evidence>
<dbReference type="Pfam" id="PF00501">
    <property type="entry name" value="AMP-binding"/>
    <property type="match status" value="1"/>
</dbReference>
<dbReference type="InterPro" id="IPR045851">
    <property type="entry name" value="AMP-bd_C_sf"/>
</dbReference>
<evidence type="ECO:0000313" key="6">
    <source>
        <dbReference type="EMBL" id="QOY60120.1"/>
    </source>
</evidence>
<dbReference type="Pfam" id="PF13193">
    <property type="entry name" value="AMP-binding_C"/>
    <property type="match status" value="1"/>
</dbReference>
<dbReference type="Gene3D" id="3.40.50.12780">
    <property type="entry name" value="N-terminal domain of ligase-like"/>
    <property type="match status" value="1"/>
</dbReference>
<dbReference type="InterPro" id="IPR042099">
    <property type="entry name" value="ANL_N_sf"/>
</dbReference>
<dbReference type="Gene3D" id="3.30.300.30">
    <property type="match status" value="1"/>
</dbReference>
<evidence type="ECO:0000256" key="1">
    <source>
        <dbReference type="ARBA" id="ARBA00006432"/>
    </source>
</evidence>
<organism evidence="6 7">
    <name type="scientific">Thermophilibacter immobilis</name>
    <dbReference type="NCBI Taxonomy" id="2779519"/>
    <lineage>
        <taxon>Bacteria</taxon>
        <taxon>Bacillati</taxon>
        <taxon>Actinomycetota</taxon>
        <taxon>Coriobacteriia</taxon>
        <taxon>Coriobacteriales</taxon>
        <taxon>Atopobiaceae</taxon>
        <taxon>Thermophilibacter</taxon>
    </lineage>
</organism>
<dbReference type="GO" id="GO:0031956">
    <property type="term" value="F:medium-chain fatty acid-CoA ligase activity"/>
    <property type="evidence" value="ECO:0007669"/>
    <property type="project" value="TreeGrafter"/>
</dbReference>
<evidence type="ECO:0000259" key="5">
    <source>
        <dbReference type="Pfam" id="PF13193"/>
    </source>
</evidence>
<dbReference type="SUPFAM" id="SSF56801">
    <property type="entry name" value="Acetyl-CoA synthetase-like"/>
    <property type="match status" value="1"/>
</dbReference>
<dbReference type="InterPro" id="IPR000873">
    <property type="entry name" value="AMP-dep_synth/lig_dom"/>
</dbReference>
<dbReference type="Proteomes" id="UP000593735">
    <property type="component" value="Chromosome"/>
</dbReference>
<feature type="transmembrane region" description="Helical" evidence="3">
    <location>
        <begin position="233"/>
        <end position="255"/>
    </location>
</feature>
<dbReference type="PANTHER" id="PTHR43201:SF5">
    <property type="entry name" value="MEDIUM-CHAIN ACYL-COA LIGASE ACSF2, MITOCHONDRIAL"/>
    <property type="match status" value="1"/>
</dbReference>
<comment type="similarity">
    <text evidence="1">Belongs to the ATP-dependent AMP-binding enzyme family.</text>
</comment>
<sequence>MMSGAVCWNRALQRGMGPHARGAHMVHTFDEMPSSLYHLLRASARRTPEAVAVVDDAGRPTTFSQLLGHVDALASHLAWLGVARGSHVGLLMYADLEFVVALFAVSKLAGVCVPLPTKYRVLEVASLVEAADLSLLVAGGEFGGWGARLPLAADRIIWTRGASGDYGFSGLGGFPCEAAGTSDDPAIMMFTSGTTSACKGVVLTNANVCHASMIYARLMGTTPYDRCLISTPIYYVTGLVALLVQFLYVGATTYLHRVFDACRTLACVRDEKITYLHGSPTFFAELLALKDEFPELPSVRALLSGSSYEPVATMRAFHAWMPPASFQVVYGMTETSSPALLFPYDAPTSIFAGATGKPVPGVDAKIVDEDGREVASGQTGELLVRGACVTQGYYGGAAGGPDDEGWLATGDMAHANEEGMVWVVDRKKDMINRGGEKVWCSELEEVLCELPDVAGACVTGIPHELYGEVPVAALVPALGCSPTEEGVRRALAGRIARFKIPAHVVFVKKIPQTAAEKPDRAAVRDLMLSSLSAHEQEG</sequence>
<dbReference type="AlphaFoldDB" id="A0A7S7RTZ5"/>
<reference evidence="6 7" key="1">
    <citation type="submission" date="2020-10" db="EMBL/GenBank/DDBJ databases">
        <title>Olsenella immobilis sp.nov., isolated from the mud in a fermentation cellar used for the production of Chinese strong-flavoured liquor.</title>
        <authorList>
            <person name="Lu L."/>
        </authorList>
    </citation>
    <scope>NUCLEOTIDE SEQUENCE [LARGE SCALE GENOMIC DNA]</scope>
    <source>
        <strain evidence="6 7">LZLJ-2</strain>
    </source>
</reference>
<dbReference type="KEGG" id="tio:INP52_06790"/>